<organism evidence="1 2">
    <name type="scientific">Nephila pilipes</name>
    <name type="common">Giant wood spider</name>
    <name type="synonym">Nephila maculata</name>
    <dbReference type="NCBI Taxonomy" id="299642"/>
    <lineage>
        <taxon>Eukaryota</taxon>
        <taxon>Metazoa</taxon>
        <taxon>Ecdysozoa</taxon>
        <taxon>Arthropoda</taxon>
        <taxon>Chelicerata</taxon>
        <taxon>Arachnida</taxon>
        <taxon>Araneae</taxon>
        <taxon>Araneomorphae</taxon>
        <taxon>Entelegynae</taxon>
        <taxon>Araneoidea</taxon>
        <taxon>Nephilidae</taxon>
        <taxon>Nephila</taxon>
    </lineage>
</organism>
<proteinExistence type="predicted"/>
<evidence type="ECO:0000313" key="1">
    <source>
        <dbReference type="EMBL" id="GFU58853.1"/>
    </source>
</evidence>
<dbReference type="AlphaFoldDB" id="A0A8X6URX2"/>
<reference evidence="1" key="1">
    <citation type="submission" date="2020-08" db="EMBL/GenBank/DDBJ databases">
        <title>Multicomponent nature underlies the extraordinary mechanical properties of spider dragline silk.</title>
        <authorList>
            <person name="Kono N."/>
            <person name="Nakamura H."/>
            <person name="Mori M."/>
            <person name="Yoshida Y."/>
            <person name="Ohtoshi R."/>
            <person name="Malay A.D."/>
            <person name="Moran D.A.P."/>
            <person name="Tomita M."/>
            <person name="Numata K."/>
            <person name="Arakawa K."/>
        </authorList>
    </citation>
    <scope>NUCLEOTIDE SEQUENCE</scope>
</reference>
<accession>A0A8X6URX2</accession>
<dbReference type="Proteomes" id="UP000887013">
    <property type="component" value="Unassembled WGS sequence"/>
</dbReference>
<keyword evidence="2" id="KW-1185">Reference proteome</keyword>
<dbReference type="EMBL" id="BMAW01040220">
    <property type="protein sequence ID" value="GFU58853.1"/>
    <property type="molecule type" value="Genomic_DNA"/>
</dbReference>
<gene>
    <name evidence="1" type="ORF">NPIL_231041</name>
</gene>
<name>A0A8X6URX2_NEPPI</name>
<comment type="caution">
    <text evidence="1">The sequence shown here is derived from an EMBL/GenBank/DDBJ whole genome shotgun (WGS) entry which is preliminary data.</text>
</comment>
<evidence type="ECO:0000313" key="2">
    <source>
        <dbReference type="Proteomes" id="UP000887013"/>
    </source>
</evidence>
<protein>
    <submittedName>
        <fullName evidence="1">Uncharacterized protein</fullName>
    </submittedName>
</protein>
<sequence>MLVQRTVDVKMGHLTRIIQRLGNLTITRGLWLTHVHDRSCQMKSVLNFDTFLGTTIFRKLVTNLCFQTSSKGLSNSHATIMSQCCFQQVLFTYPSHRHQKQSRTNWSRIFSISLQNV</sequence>